<organism evidence="13 14">
    <name type="scientific">Candidatus Polarisedimenticola svalbardensis</name>
    <dbReference type="NCBI Taxonomy" id="2886004"/>
    <lineage>
        <taxon>Bacteria</taxon>
        <taxon>Pseudomonadati</taxon>
        <taxon>Acidobacteriota</taxon>
        <taxon>Candidatus Polarisedimenticolia</taxon>
        <taxon>Candidatus Polarisedimenticolales</taxon>
        <taxon>Candidatus Polarisedimenticolaceae</taxon>
        <taxon>Candidatus Polarisedimenticola</taxon>
    </lineage>
</organism>
<dbReference type="Proteomes" id="UP000648239">
    <property type="component" value="Unassembled WGS sequence"/>
</dbReference>
<keyword evidence="7 12" id="KW-0479">Metal-binding</keyword>
<keyword evidence="9 12" id="KW-0862">Zinc</keyword>
<dbReference type="Gene3D" id="3.30.230.20">
    <property type="entry name" value="lpxc deacetylase, domain 1"/>
    <property type="match status" value="1"/>
</dbReference>
<dbReference type="PANTHER" id="PTHR33694">
    <property type="entry name" value="UDP-3-O-ACYL-N-ACETYLGLUCOSAMINE DEACETYLASE 1, MITOCHONDRIAL-RELATED"/>
    <property type="match status" value="1"/>
</dbReference>
<comment type="catalytic activity">
    <reaction evidence="11 12">
        <text>a UDP-3-O-[(3R)-3-hydroxyacyl]-N-acetyl-alpha-D-glucosamine + H2O = a UDP-3-O-[(3R)-3-hydroxyacyl]-alpha-D-glucosamine + acetate</text>
        <dbReference type="Rhea" id="RHEA:67816"/>
        <dbReference type="ChEBI" id="CHEBI:15377"/>
        <dbReference type="ChEBI" id="CHEBI:30089"/>
        <dbReference type="ChEBI" id="CHEBI:137740"/>
        <dbReference type="ChEBI" id="CHEBI:173225"/>
        <dbReference type="EC" id="3.5.1.108"/>
    </reaction>
</comment>
<evidence type="ECO:0000256" key="8">
    <source>
        <dbReference type="ARBA" id="ARBA00022801"/>
    </source>
</evidence>
<evidence type="ECO:0000256" key="1">
    <source>
        <dbReference type="ARBA" id="ARBA00001947"/>
    </source>
</evidence>
<comment type="similarity">
    <text evidence="12">Belongs to the LpxC family.</text>
</comment>
<dbReference type="AlphaFoldDB" id="A0A8J6XSR0"/>
<evidence type="ECO:0000256" key="11">
    <source>
        <dbReference type="ARBA" id="ARBA00024535"/>
    </source>
</evidence>
<reference evidence="13 14" key="1">
    <citation type="submission" date="2020-08" db="EMBL/GenBank/DDBJ databases">
        <title>Acidobacteriota in marine sediments use diverse sulfur dissimilation pathways.</title>
        <authorList>
            <person name="Wasmund K."/>
        </authorList>
    </citation>
    <scope>NUCLEOTIDE SEQUENCE [LARGE SCALE GENOMIC DNA]</scope>
    <source>
        <strain evidence="13">MAG AM4</strain>
    </source>
</reference>
<evidence type="ECO:0000256" key="7">
    <source>
        <dbReference type="ARBA" id="ARBA00022723"/>
    </source>
</evidence>
<dbReference type="Gene3D" id="3.30.1700.10">
    <property type="entry name" value="lpxc deacetylase, domain 2"/>
    <property type="match status" value="1"/>
</dbReference>
<keyword evidence="5 12" id="KW-0444">Lipid biosynthesis</keyword>
<keyword evidence="6 12" id="KW-0441">Lipid A biosynthesis</keyword>
<evidence type="ECO:0000256" key="9">
    <source>
        <dbReference type="ARBA" id="ARBA00022833"/>
    </source>
</evidence>
<gene>
    <name evidence="12 13" type="primary">lpxC</name>
    <name evidence="13" type="ORF">IFK94_03225</name>
</gene>
<dbReference type="InterPro" id="IPR011334">
    <property type="entry name" value="UDP-acyl_GlcNac_deAcase_C"/>
</dbReference>
<evidence type="ECO:0000256" key="4">
    <source>
        <dbReference type="ARBA" id="ARBA00012745"/>
    </source>
</evidence>
<keyword evidence="10 12" id="KW-0443">Lipid metabolism</keyword>
<feature type="binding site" evidence="12">
    <location>
        <position position="77"/>
    </location>
    <ligand>
        <name>Zn(2+)</name>
        <dbReference type="ChEBI" id="CHEBI:29105"/>
    </ligand>
</feature>
<comment type="cofactor">
    <cofactor evidence="1 12">
        <name>Zn(2+)</name>
        <dbReference type="ChEBI" id="CHEBI:29105"/>
    </cofactor>
</comment>
<evidence type="ECO:0000256" key="6">
    <source>
        <dbReference type="ARBA" id="ARBA00022556"/>
    </source>
</evidence>
<feature type="active site" description="Proton donor" evidence="12">
    <location>
        <position position="261"/>
    </location>
</feature>
<accession>A0A8J6XSR0</accession>
<comment type="caution">
    <text evidence="13">The sequence shown here is derived from an EMBL/GenBank/DDBJ whole genome shotgun (WGS) entry which is preliminary data.</text>
</comment>
<dbReference type="NCBIfam" id="TIGR00325">
    <property type="entry name" value="lpxC"/>
    <property type="match status" value="1"/>
</dbReference>
<dbReference type="GO" id="GO:0103117">
    <property type="term" value="F:UDP-3-O-acyl-N-acetylglucosamine deacetylase activity"/>
    <property type="evidence" value="ECO:0007669"/>
    <property type="project" value="UniProtKB-UniRule"/>
</dbReference>
<dbReference type="InterPro" id="IPR020568">
    <property type="entry name" value="Ribosomal_Su5_D2-typ_SF"/>
</dbReference>
<dbReference type="EMBL" id="JACXWD010000006">
    <property type="protein sequence ID" value="MBD3867113.1"/>
    <property type="molecule type" value="Genomic_DNA"/>
</dbReference>
<comment type="pathway">
    <text evidence="3 12">Glycolipid biosynthesis; lipid IV(A) biosynthesis; lipid IV(A) from (3R)-3-hydroxytetradecanoyl-[acyl-carrier-protein] and UDP-N-acetyl-alpha-D-glucosamine: step 2/6.</text>
</comment>
<feature type="binding site" evidence="12">
    <location>
        <position position="234"/>
    </location>
    <ligand>
        <name>Zn(2+)</name>
        <dbReference type="ChEBI" id="CHEBI:29105"/>
    </ligand>
</feature>
<dbReference type="Pfam" id="PF03331">
    <property type="entry name" value="LpxC"/>
    <property type="match status" value="1"/>
</dbReference>
<protein>
    <recommendedName>
        <fullName evidence="4 12">UDP-3-O-acyl-N-acetylglucosamine deacetylase</fullName>
        <shortName evidence="12">UDP-3-O-acyl-GlcNAc deacetylase</shortName>
        <ecNumber evidence="4 12">3.5.1.108</ecNumber>
    </recommendedName>
    <alternativeName>
        <fullName evidence="12">UDP-3-O-[R-3-hydroxymyristoyl]-N-acetylglucosamine deacetylase</fullName>
    </alternativeName>
</protein>
<dbReference type="PANTHER" id="PTHR33694:SF1">
    <property type="entry name" value="UDP-3-O-ACYL-N-ACETYLGLUCOSAMINE DEACETYLASE 1, MITOCHONDRIAL-RELATED"/>
    <property type="match status" value="1"/>
</dbReference>
<keyword evidence="8 12" id="KW-0378">Hydrolase</keyword>
<dbReference type="SUPFAM" id="SSF54211">
    <property type="entry name" value="Ribosomal protein S5 domain 2-like"/>
    <property type="match status" value="2"/>
</dbReference>
<dbReference type="EC" id="3.5.1.108" evidence="4 12"/>
<proteinExistence type="inferred from homology"/>
<evidence type="ECO:0000256" key="10">
    <source>
        <dbReference type="ARBA" id="ARBA00023098"/>
    </source>
</evidence>
<sequence>MHYRQTVAGQVSLEGIGLHSGEKIAMKLIPAEPGSGVVFVRTDLGGLTIPADLDHAGPSFYATVIQKDGESVSTIEHLMAAVYSLRVDDLRVELDGVEVPILDGSSRPFVELLNTAGLKQSSVERSYLHITRPVSVSHEDKKISVYPCREYRVTYAIDFDHPLLGYQELTASLWHADDFYRKLSPARTFTFEKDVEALRRNGLAKGGSLENAVVLGEDRILNPGLRFQDEFVRHKMLDLTGDLSLLRYPMRGHVIAYRAGHDLHARLARKIHESPDSWYLAPWREEERSAAGRFDA</sequence>
<dbReference type="GO" id="GO:0046872">
    <property type="term" value="F:metal ion binding"/>
    <property type="evidence" value="ECO:0007669"/>
    <property type="project" value="UniProtKB-KW"/>
</dbReference>
<evidence type="ECO:0000313" key="14">
    <source>
        <dbReference type="Proteomes" id="UP000648239"/>
    </source>
</evidence>
<name>A0A8J6XSR0_9BACT</name>
<evidence type="ECO:0000256" key="5">
    <source>
        <dbReference type="ARBA" id="ARBA00022516"/>
    </source>
</evidence>
<comment type="function">
    <text evidence="2 12">Catalyzes the hydrolysis of UDP-3-O-myristoyl-N-acetylglucosamine to form UDP-3-O-myristoylglucosamine and acetate, the committed step in lipid A biosynthesis.</text>
</comment>
<dbReference type="UniPathway" id="UPA00359">
    <property type="reaction ID" value="UER00478"/>
</dbReference>
<dbReference type="InterPro" id="IPR004463">
    <property type="entry name" value="UDP-acyl_GlcNac_deAcase"/>
</dbReference>
<dbReference type="GO" id="GO:0016020">
    <property type="term" value="C:membrane"/>
    <property type="evidence" value="ECO:0007669"/>
    <property type="project" value="GOC"/>
</dbReference>
<evidence type="ECO:0000313" key="13">
    <source>
        <dbReference type="EMBL" id="MBD3867113.1"/>
    </source>
</evidence>
<feature type="binding site" evidence="12">
    <location>
        <position position="238"/>
    </location>
    <ligand>
        <name>Zn(2+)</name>
        <dbReference type="ChEBI" id="CHEBI:29105"/>
    </ligand>
</feature>
<evidence type="ECO:0000256" key="3">
    <source>
        <dbReference type="ARBA" id="ARBA00005002"/>
    </source>
</evidence>
<dbReference type="HAMAP" id="MF_00388">
    <property type="entry name" value="LpxC"/>
    <property type="match status" value="1"/>
</dbReference>
<evidence type="ECO:0000256" key="12">
    <source>
        <dbReference type="HAMAP-Rule" id="MF_00388"/>
    </source>
</evidence>
<dbReference type="InterPro" id="IPR015870">
    <property type="entry name" value="UDP-acyl_N-AcGlcN_deAcase_N"/>
</dbReference>
<dbReference type="GO" id="GO:0009245">
    <property type="term" value="P:lipid A biosynthetic process"/>
    <property type="evidence" value="ECO:0007669"/>
    <property type="project" value="UniProtKB-UniRule"/>
</dbReference>
<evidence type="ECO:0000256" key="2">
    <source>
        <dbReference type="ARBA" id="ARBA00002923"/>
    </source>
</evidence>